<dbReference type="FunFam" id="3.30.160.60:FF:000506">
    <property type="entry name" value="Zinc finger protein 23"/>
    <property type="match status" value="1"/>
</dbReference>
<dbReference type="SMART" id="SM00355">
    <property type="entry name" value="ZnF_C2H2"/>
    <property type="match status" value="3"/>
</dbReference>
<dbReference type="InterPro" id="IPR036236">
    <property type="entry name" value="Znf_C2H2_sf"/>
</dbReference>
<proteinExistence type="predicted"/>
<feature type="domain" description="C2H2-type" evidence="9">
    <location>
        <begin position="434"/>
        <end position="461"/>
    </location>
</feature>
<dbReference type="GO" id="GO:0000977">
    <property type="term" value="F:RNA polymerase II transcription regulatory region sequence-specific DNA binding"/>
    <property type="evidence" value="ECO:0007669"/>
    <property type="project" value="TreeGrafter"/>
</dbReference>
<dbReference type="FunFam" id="3.30.160.60:FF:000417">
    <property type="entry name" value="Zinc finger protein"/>
    <property type="match status" value="1"/>
</dbReference>
<sequence>MRSVNLAGSLLPRLRTEALRCLPLSAHAHWSSEPWLGVKFGEKPLCSLLPPRPQAEAEEAAERGAPGPREMSWKGTEELQALFHDAAAFFSEEEWQLLQEWQKALYRNVMKEIHQALLSLGPLIASTVCTLRAKDKYEMEEEPPERRPQMNHWPMDTEAKANDLFIVNKEETLLNNSPVQRRRERNDCARAEFSSLDPGALMKKEEESGAIFIDHLGAEIGESSSDPSSAYEVVSVCIKDESETYCIDASDSKRKESVSSPTAGNESTERKRKSGGQLKGSGKSTLCTSLPEQINTMALQGSDEEATSRRPLCSDFQQPREEGPSQCRSSFSNPVHLASQQGRLEAGGSEHYSAFQNNHRKPQFLNVLQSTPHYQKRDSSTDSGKNSSLREKFTRPFRTNSRERPYTCTECGKSFFQKSCLVTHHRIHSSEKPYMCTFCPKRFNRKDYLDGHIRIHTGERPYKCVKCDKSFVWKSHLNNHQKKHT</sequence>
<feature type="region of interest" description="Disordered" evidence="8">
    <location>
        <begin position="249"/>
        <end position="332"/>
    </location>
</feature>
<evidence type="ECO:0000313" key="11">
    <source>
        <dbReference type="EMBL" id="KAJ1079788.1"/>
    </source>
</evidence>
<evidence type="ECO:0000256" key="4">
    <source>
        <dbReference type="ARBA" id="ARBA00022771"/>
    </source>
</evidence>
<dbReference type="GO" id="GO:0000981">
    <property type="term" value="F:DNA-binding transcription factor activity, RNA polymerase II-specific"/>
    <property type="evidence" value="ECO:0007669"/>
    <property type="project" value="TreeGrafter"/>
</dbReference>
<evidence type="ECO:0000256" key="3">
    <source>
        <dbReference type="ARBA" id="ARBA00022737"/>
    </source>
</evidence>
<dbReference type="PANTHER" id="PTHR24381:SF393">
    <property type="entry name" value="CHROMATIN-LINKED ADAPTOR FOR MSL PROTEINS, ISOFORM B"/>
    <property type="match status" value="1"/>
</dbReference>
<gene>
    <name evidence="11" type="ORF">NDU88_000025</name>
</gene>
<evidence type="ECO:0000313" key="12">
    <source>
        <dbReference type="Proteomes" id="UP001066276"/>
    </source>
</evidence>
<feature type="domain" description="C2H2-type" evidence="9">
    <location>
        <begin position="406"/>
        <end position="433"/>
    </location>
</feature>
<dbReference type="SUPFAM" id="SSF109640">
    <property type="entry name" value="KRAB domain (Kruppel-associated box)"/>
    <property type="match status" value="1"/>
</dbReference>
<dbReference type="AlphaFoldDB" id="A0AAV7KSE2"/>
<dbReference type="Gene3D" id="3.30.160.60">
    <property type="entry name" value="Classic Zinc Finger"/>
    <property type="match status" value="3"/>
</dbReference>
<keyword evidence="3" id="KW-0677">Repeat</keyword>
<reference evidence="11" key="1">
    <citation type="journal article" date="2022" name="bioRxiv">
        <title>Sequencing and chromosome-scale assembly of the giantPleurodeles waltlgenome.</title>
        <authorList>
            <person name="Brown T."/>
            <person name="Elewa A."/>
            <person name="Iarovenko S."/>
            <person name="Subramanian E."/>
            <person name="Araus A.J."/>
            <person name="Petzold A."/>
            <person name="Susuki M."/>
            <person name="Suzuki K.-i.T."/>
            <person name="Hayashi T."/>
            <person name="Toyoda A."/>
            <person name="Oliveira C."/>
            <person name="Osipova E."/>
            <person name="Leigh N.D."/>
            <person name="Simon A."/>
            <person name="Yun M.H."/>
        </authorList>
    </citation>
    <scope>NUCLEOTIDE SEQUENCE</scope>
    <source>
        <strain evidence="11">20211129_DDA</strain>
        <tissue evidence="11">Liver</tissue>
    </source>
</reference>
<dbReference type="GO" id="GO:0005634">
    <property type="term" value="C:nucleus"/>
    <property type="evidence" value="ECO:0007669"/>
    <property type="project" value="UniProtKB-SubCell"/>
</dbReference>
<feature type="domain" description="C2H2-type" evidence="9">
    <location>
        <begin position="462"/>
        <end position="485"/>
    </location>
</feature>
<comment type="caution">
    <text evidence="11">The sequence shown here is derived from an EMBL/GenBank/DDBJ whole genome shotgun (WGS) entry which is preliminary data.</text>
</comment>
<evidence type="ECO:0000256" key="5">
    <source>
        <dbReference type="ARBA" id="ARBA00022833"/>
    </source>
</evidence>
<evidence type="ECO:0000256" key="7">
    <source>
        <dbReference type="PROSITE-ProRule" id="PRU00042"/>
    </source>
</evidence>
<name>A0AAV7KSE2_PLEWA</name>
<dbReference type="Pfam" id="PF00096">
    <property type="entry name" value="zf-C2H2"/>
    <property type="match status" value="3"/>
</dbReference>
<accession>A0AAV7KSE2</accession>
<dbReference type="SUPFAM" id="SSF57667">
    <property type="entry name" value="beta-beta-alpha zinc fingers"/>
    <property type="match status" value="2"/>
</dbReference>
<dbReference type="EMBL" id="JANPWB010000016">
    <property type="protein sequence ID" value="KAJ1079788.1"/>
    <property type="molecule type" value="Genomic_DNA"/>
</dbReference>
<dbReference type="InterPro" id="IPR013087">
    <property type="entry name" value="Znf_C2H2_type"/>
</dbReference>
<dbReference type="InterPro" id="IPR036051">
    <property type="entry name" value="KRAB_dom_sf"/>
</dbReference>
<evidence type="ECO:0000256" key="2">
    <source>
        <dbReference type="ARBA" id="ARBA00022723"/>
    </source>
</evidence>
<dbReference type="PANTHER" id="PTHR24381">
    <property type="entry name" value="ZINC FINGER PROTEIN"/>
    <property type="match status" value="1"/>
</dbReference>
<dbReference type="PROSITE" id="PS50157">
    <property type="entry name" value="ZINC_FINGER_C2H2_2"/>
    <property type="match status" value="3"/>
</dbReference>
<feature type="domain" description="KRAB" evidence="10">
    <location>
        <begin position="81"/>
        <end position="159"/>
    </location>
</feature>
<evidence type="ECO:0000256" key="6">
    <source>
        <dbReference type="ARBA" id="ARBA00023242"/>
    </source>
</evidence>
<keyword evidence="6" id="KW-0539">Nucleus</keyword>
<evidence type="ECO:0000259" key="10">
    <source>
        <dbReference type="PROSITE" id="PS50805"/>
    </source>
</evidence>
<keyword evidence="12" id="KW-1185">Reference proteome</keyword>
<dbReference type="InterPro" id="IPR001909">
    <property type="entry name" value="KRAB"/>
</dbReference>
<dbReference type="Pfam" id="PF01352">
    <property type="entry name" value="KRAB"/>
    <property type="match status" value="1"/>
</dbReference>
<keyword evidence="2" id="KW-0479">Metal-binding</keyword>
<feature type="compositionally biased region" description="Polar residues" evidence="8">
    <location>
        <begin position="285"/>
        <end position="299"/>
    </location>
</feature>
<protein>
    <submittedName>
        <fullName evidence="11">Uncharacterized protein</fullName>
    </submittedName>
</protein>
<keyword evidence="5" id="KW-0862">Zinc</keyword>
<evidence type="ECO:0000256" key="8">
    <source>
        <dbReference type="SAM" id="MobiDB-lite"/>
    </source>
</evidence>
<evidence type="ECO:0000259" key="9">
    <source>
        <dbReference type="PROSITE" id="PS50157"/>
    </source>
</evidence>
<dbReference type="CDD" id="cd07765">
    <property type="entry name" value="KRAB_A-box"/>
    <property type="match status" value="1"/>
</dbReference>
<dbReference type="SMART" id="SM00349">
    <property type="entry name" value="KRAB"/>
    <property type="match status" value="1"/>
</dbReference>
<dbReference type="Proteomes" id="UP001066276">
    <property type="component" value="Chromosome 12"/>
</dbReference>
<dbReference type="FunFam" id="3.30.160.60:FF:000358">
    <property type="entry name" value="zinc finger protein 24"/>
    <property type="match status" value="1"/>
</dbReference>
<organism evidence="11 12">
    <name type="scientific">Pleurodeles waltl</name>
    <name type="common">Iberian ribbed newt</name>
    <dbReference type="NCBI Taxonomy" id="8319"/>
    <lineage>
        <taxon>Eukaryota</taxon>
        <taxon>Metazoa</taxon>
        <taxon>Chordata</taxon>
        <taxon>Craniata</taxon>
        <taxon>Vertebrata</taxon>
        <taxon>Euteleostomi</taxon>
        <taxon>Amphibia</taxon>
        <taxon>Batrachia</taxon>
        <taxon>Caudata</taxon>
        <taxon>Salamandroidea</taxon>
        <taxon>Salamandridae</taxon>
        <taxon>Pleurodelinae</taxon>
        <taxon>Pleurodeles</taxon>
    </lineage>
</organism>
<feature type="region of interest" description="Disordered" evidence="8">
    <location>
        <begin position="372"/>
        <end position="396"/>
    </location>
</feature>
<comment type="subcellular location">
    <subcellularLocation>
        <location evidence="1">Nucleus</location>
    </subcellularLocation>
</comment>
<keyword evidence="4 7" id="KW-0863">Zinc-finger</keyword>
<dbReference type="PROSITE" id="PS00028">
    <property type="entry name" value="ZINC_FINGER_C2H2_1"/>
    <property type="match status" value="3"/>
</dbReference>
<evidence type="ECO:0000256" key="1">
    <source>
        <dbReference type="ARBA" id="ARBA00004123"/>
    </source>
</evidence>
<dbReference type="PROSITE" id="PS50805">
    <property type="entry name" value="KRAB"/>
    <property type="match status" value="1"/>
</dbReference>
<dbReference type="Gene3D" id="6.10.140.140">
    <property type="match status" value="1"/>
</dbReference>
<dbReference type="GO" id="GO:0008270">
    <property type="term" value="F:zinc ion binding"/>
    <property type="evidence" value="ECO:0007669"/>
    <property type="project" value="UniProtKB-KW"/>
</dbReference>